<dbReference type="RefSeq" id="WP_140603320.1">
    <property type="nucleotide sequence ID" value="NZ_SAWY01000020.1"/>
</dbReference>
<organism evidence="2 3">
    <name type="scientific">Litorilituus lipolyticus</name>
    <dbReference type="NCBI Taxonomy" id="2491017"/>
    <lineage>
        <taxon>Bacteria</taxon>
        <taxon>Pseudomonadati</taxon>
        <taxon>Pseudomonadota</taxon>
        <taxon>Gammaproteobacteria</taxon>
        <taxon>Alteromonadales</taxon>
        <taxon>Colwelliaceae</taxon>
        <taxon>Litorilituus</taxon>
    </lineage>
</organism>
<evidence type="ECO:0000256" key="1">
    <source>
        <dbReference type="SAM" id="MobiDB-lite"/>
    </source>
</evidence>
<dbReference type="EMBL" id="SAWY01000020">
    <property type="protein sequence ID" value="TPH15165.1"/>
    <property type="molecule type" value="Genomic_DNA"/>
</dbReference>
<sequence length="90" mass="9802">MSEAIQVLVGLASNATLNNQDNITTMLAEADISLEQEKAIKAKDAKRLLDASDEISKIKFFIPIAPAEDDEPEESNEEETETNNLLAIIG</sequence>
<accession>A0A502KYB9</accession>
<reference evidence="2 3" key="1">
    <citation type="submission" date="2019-01" db="EMBL/GenBank/DDBJ databases">
        <title>Litorilituus lipolytica sp. nov., isolated from intertidal sand of the Yellow Sea in China.</title>
        <authorList>
            <person name="Liu A."/>
        </authorList>
    </citation>
    <scope>NUCLEOTIDE SEQUENCE [LARGE SCALE GENOMIC DNA]</scope>
    <source>
        <strain evidence="2 3">RZ04</strain>
    </source>
</reference>
<feature type="region of interest" description="Disordered" evidence="1">
    <location>
        <begin position="66"/>
        <end position="90"/>
    </location>
</feature>
<name>A0A502KYB9_9GAMM</name>
<proteinExistence type="predicted"/>
<evidence type="ECO:0000313" key="2">
    <source>
        <dbReference type="EMBL" id="TPH15165.1"/>
    </source>
</evidence>
<keyword evidence="3" id="KW-1185">Reference proteome</keyword>
<gene>
    <name evidence="2" type="ORF">EPA86_10125</name>
</gene>
<comment type="caution">
    <text evidence="2">The sequence shown here is derived from an EMBL/GenBank/DDBJ whole genome shotgun (WGS) entry which is preliminary data.</text>
</comment>
<dbReference type="Proteomes" id="UP000315303">
    <property type="component" value="Unassembled WGS sequence"/>
</dbReference>
<feature type="compositionally biased region" description="Acidic residues" evidence="1">
    <location>
        <begin position="67"/>
        <end position="81"/>
    </location>
</feature>
<dbReference type="AlphaFoldDB" id="A0A502KYB9"/>
<dbReference type="OrthoDB" id="6228909at2"/>
<protein>
    <submittedName>
        <fullName evidence="2">Uncharacterized protein</fullName>
    </submittedName>
</protein>
<evidence type="ECO:0000313" key="3">
    <source>
        <dbReference type="Proteomes" id="UP000315303"/>
    </source>
</evidence>